<reference evidence="1 2" key="1">
    <citation type="submission" date="2021-06" db="EMBL/GenBank/DDBJ databases">
        <authorList>
            <person name="Palmer J.M."/>
        </authorList>
    </citation>
    <scope>NUCLEOTIDE SEQUENCE [LARGE SCALE GENOMIC DNA]</scope>
    <source>
        <strain evidence="1 2">GA_2019</strain>
        <tissue evidence="1">Muscle</tissue>
    </source>
</reference>
<gene>
    <name evidence="1" type="ORF">GOODEAATRI_011951</name>
</gene>
<sequence>MQSGVPRCDSSGCNHIADIEDEDTSSPCTVLSEWRYSMAASVQTCSDRKKVLSPVLKDFYVNFKLYLKPGSKVKHAILKSRSTSAARIA</sequence>
<comment type="caution">
    <text evidence="1">The sequence shown here is derived from an EMBL/GenBank/DDBJ whole genome shotgun (WGS) entry which is preliminary data.</text>
</comment>
<organism evidence="1 2">
    <name type="scientific">Goodea atripinnis</name>
    <dbReference type="NCBI Taxonomy" id="208336"/>
    <lineage>
        <taxon>Eukaryota</taxon>
        <taxon>Metazoa</taxon>
        <taxon>Chordata</taxon>
        <taxon>Craniata</taxon>
        <taxon>Vertebrata</taxon>
        <taxon>Euteleostomi</taxon>
        <taxon>Actinopterygii</taxon>
        <taxon>Neopterygii</taxon>
        <taxon>Teleostei</taxon>
        <taxon>Neoteleostei</taxon>
        <taxon>Acanthomorphata</taxon>
        <taxon>Ovalentaria</taxon>
        <taxon>Atherinomorphae</taxon>
        <taxon>Cyprinodontiformes</taxon>
        <taxon>Goodeidae</taxon>
        <taxon>Goodea</taxon>
    </lineage>
</organism>
<dbReference type="Proteomes" id="UP001476798">
    <property type="component" value="Unassembled WGS sequence"/>
</dbReference>
<evidence type="ECO:0000313" key="2">
    <source>
        <dbReference type="Proteomes" id="UP001476798"/>
    </source>
</evidence>
<proteinExistence type="predicted"/>
<protein>
    <submittedName>
        <fullName evidence="1">Uncharacterized protein</fullName>
    </submittedName>
</protein>
<evidence type="ECO:0000313" key="1">
    <source>
        <dbReference type="EMBL" id="MEQ2164942.1"/>
    </source>
</evidence>
<name>A0ABV0N0M6_9TELE</name>
<keyword evidence="2" id="KW-1185">Reference proteome</keyword>
<accession>A0ABV0N0M6</accession>
<dbReference type="EMBL" id="JAHRIO010020740">
    <property type="protein sequence ID" value="MEQ2164942.1"/>
    <property type="molecule type" value="Genomic_DNA"/>
</dbReference>